<reference evidence="3" key="1">
    <citation type="submission" date="2021-02" db="EMBL/GenBank/DDBJ databases">
        <authorList>
            <person name="Nowell W R."/>
        </authorList>
    </citation>
    <scope>NUCLEOTIDE SEQUENCE</scope>
</reference>
<sequence>MALNNQETAPIVVAGTGCPGPVPNMLDHPHGIFVDNQLNLYVADTDNNRIQFFAPDQKNAITMAGFGATVLFILNRPTGIVLDADGYLFIVESQNHRIIRSIPNGFKCLVGCSGNSGATSNQLNYPQTMAFDTIGN</sequence>
<evidence type="ECO:0000313" key="6">
    <source>
        <dbReference type="Proteomes" id="UP000663870"/>
    </source>
</evidence>
<gene>
    <name evidence="4" type="ORF">JXQ802_LOCUS52509</name>
    <name evidence="3" type="ORF">PYM288_LOCUS36171</name>
</gene>
<comment type="caution">
    <text evidence="3">The sequence shown here is derived from an EMBL/GenBank/DDBJ whole genome shotgun (WGS) entry which is preliminary data.</text>
</comment>
<protein>
    <recommendedName>
        <fullName evidence="7">NHL repeat-containing protein</fullName>
    </recommendedName>
</protein>
<dbReference type="EMBL" id="CAJNOH010006793">
    <property type="protein sequence ID" value="CAF1441472.1"/>
    <property type="molecule type" value="Genomic_DNA"/>
</dbReference>
<feature type="repeat" description="NHL" evidence="2">
    <location>
        <begin position="17"/>
        <end position="56"/>
    </location>
</feature>
<dbReference type="Proteomes" id="UP000663854">
    <property type="component" value="Unassembled WGS sequence"/>
</dbReference>
<accession>A0A815P1I9</accession>
<dbReference type="EMBL" id="CAJNOL010008402">
    <property type="protein sequence ID" value="CAF1636069.1"/>
    <property type="molecule type" value="Genomic_DNA"/>
</dbReference>
<dbReference type="InterPro" id="IPR011042">
    <property type="entry name" value="6-blade_b-propeller_TolB-like"/>
</dbReference>
<dbReference type="PROSITE" id="PS51125">
    <property type="entry name" value="NHL"/>
    <property type="match status" value="1"/>
</dbReference>
<evidence type="ECO:0000313" key="5">
    <source>
        <dbReference type="Proteomes" id="UP000663854"/>
    </source>
</evidence>
<evidence type="ECO:0000256" key="2">
    <source>
        <dbReference type="PROSITE-ProRule" id="PRU00504"/>
    </source>
</evidence>
<dbReference type="SUPFAM" id="SSF101898">
    <property type="entry name" value="NHL repeat"/>
    <property type="match status" value="1"/>
</dbReference>
<feature type="non-terminal residue" evidence="3">
    <location>
        <position position="136"/>
    </location>
</feature>
<dbReference type="AlphaFoldDB" id="A0A815P1I9"/>
<dbReference type="Gene3D" id="2.120.10.30">
    <property type="entry name" value="TolB, C-terminal domain"/>
    <property type="match status" value="1"/>
</dbReference>
<keyword evidence="6" id="KW-1185">Reference proteome</keyword>
<keyword evidence="1" id="KW-0677">Repeat</keyword>
<evidence type="ECO:0000256" key="1">
    <source>
        <dbReference type="ARBA" id="ARBA00022737"/>
    </source>
</evidence>
<dbReference type="Proteomes" id="UP000663870">
    <property type="component" value="Unassembled WGS sequence"/>
</dbReference>
<proteinExistence type="predicted"/>
<evidence type="ECO:0000313" key="4">
    <source>
        <dbReference type="EMBL" id="CAF1636069.1"/>
    </source>
</evidence>
<dbReference type="InterPro" id="IPR001258">
    <property type="entry name" value="NHL_repeat"/>
</dbReference>
<evidence type="ECO:0008006" key="7">
    <source>
        <dbReference type="Google" id="ProtNLM"/>
    </source>
</evidence>
<name>A0A815P1I9_9BILA</name>
<dbReference type="Pfam" id="PF01436">
    <property type="entry name" value="NHL"/>
    <property type="match status" value="1"/>
</dbReference>
<organism evidence="3 5">
    <name type="scientific">Rotaria sordida</name>
    <dbReference type="NCBI Taxonomy" id="392033"/>
    <lineage>
        <taxon>Eukaryota</taxon>
        <taxon>Metazoa</taxon>
        <taxon>Spiralia</taxon>
        <taxon>Gnathifera</taxon>
        <taxon>Rotifera</taxon>
        <taxon>Eurotatoria</taxon>
        <taxon>Bdelloidea</taxon>
        <taxon>Philodinida</taxon>
        <taxon>Philodinidae</taxon>
        <taxon>Rotaria</taxon>
    </lineage>
</organism>
<evidence type="ECO:0000313" key="3">
    <source>
        <dbReference type="EMBL" id="CAF1441472.1"/>
    </source>
</evidence>